<dbReference type="PROSITE" id="PS00409">
    <property type="entry name" value="PROKAR_NTER_METHYL"/>
    <property type="match status" value="1"/>
</dbReference>
<dbReference type="SUPFAM" id="SSF54523">
    <property type="entry name" value="Pili subunits"/>
    <property type="match status" value="1"/>
</dbReference>
<dbReference type="Proteomes" id="UP000178425">
    <property type="component" value="Unassembled WGS sequence"/>
</dbReference>
<comment type="caution">
    <text evidence="3">The sequence shown here is derived from an EMBL/GenBank/DDBJ whole genome shotgun (WGS) entry which is preliminary data.</text>
</comment>
<dbReference type="Gene3D" id="3.30.700.10">
    <property type="entry name" value="Glycoprotein, Type 4 Pilin"/>
    <property type="match status" value="1"/>
</dbReference>
<feature type="transmembrane region" description="Helical" evidence="2">
    <location>
        <begin position="12"/>
        <end position="35"/>
    </location>
</feature>
<protein>
    <recommendedName>
        <fullName evidence="5">Type II secretion system protein GspG C-terminal domain-containing protein</fullName>
    </recommendedName>
</protein>
<evidence type="ECO:0000256" key="1">
    <source>
        <dbReference type="ARBA" id="ARBA00022481"/>
    </source>
</evidence>
<dbReference type="GO" id="GO:0015627">
    <property type="term" value="C:type II protein secretion system complex"/>
    <property type="evidence" value="ECO:0007669"/>
    <property type="project" value="InterPro"/>
</dbReference>
<evidence type="ECO:0000313" key="4">
    <source>
        <dbReference type="Proteomes" id="UP000178425"/>
    </source>
</evidence>
<dbReference type="InterPro" id="IPR012902">
    <property type="entry name" value="N_methyl_site"/>
</dbReference>
<dbReference type="PRINTS" id="PR00813">
    <property type="entry name" value="BCTERIALGSPG"/>
</dbReference>
<name>A0A1F5WVB6_9BACT</name>
<dbReference type="AlphaFoldDB" id="A0A1F5WVB6"/>
<sequence length="169" mass="17635">MFKTNKKGFTLIELLVVIAIIGILASIVLASLNSARRKSRDARRVADLGQLRLANELYFDSNRSYPGGATMAALTQNLVTDTDCSGATCIASVPADPLNSGANVYGYQGITAAEAACGAASPAVGCTSYVLKAVLEENNVTILGNDVDGTVVGVTCTDSATDFFYCIRP</sequence>
<gene>
    <name evidence="3" type="ORF">A2W54_02000</name>
</gene>
<dbReference type="InterPro" id="IPR000983">
    <property type="entry name" value="Bac_GSPG_pilin"/>
</dbReference>
<accession>A0A1F5WVB6</accession>
<dbReference type="PANTHER" id="PTHR30093">
    <property type="entry name" value="GENERAL SECRETION PATHWAY PROTEIN G"/>
    <property type="match status" value="1"/>
</dbReference>
<proteinExistence type="predicted"/>
<dbReference type="GO" id="GO:0015628">
    <property type="term" value="P:protein secretion by the type II secretion system"/>
    <property type="evidence" value="ECO:0007669"/>
    <property type="project" value="InterPro"/>
</dbReference>
<evidence type="ECO:0008006" key="5">
    <source>
        <dbReference type="Google" id="ProtNLM"/>
    </source>
</evidence>
<dbReference type="Pfam" id="PF07963">
    <property type="entry name" value="N_methyl"/>
    <property type="match status" value="1"/>
</dbReference>
<organism evidence="3 4">
    <name type="scientific">Candidatus Giovannonibacteria bacterium RIFCSPHIGHO2_02_43_13</name>
    <dbReference type="NCBI Taxonomy" id="1798330"/>
    <lineage>
        <taxon>Bacteria</taxon>
        <taxon>Candidatus Giovannoniibacteriota</taxon>
    </lineage>
</organism>
<dbReference type="EMBL" id="MFHI01000008">
    <property type="protein sequence ID" value="OGF79231.1"/>
    <property type="molecule type" value="Genomic_DNA"/>
</dbReference>
<dbReference type="NCBIfam" id="TIGR02532">
    <property type="entry name" value="IV_pilin_GFxxxE"/>
    <property type="match status" value="1"/>
</dbReference>
<reference evidence="3 4" key="1">
    <citation type="journal article" date="2016" name="Nat. Commun.">
        <title>Thousands of microbial genomes shed light on interconnected biogeochemical processes in an aquifer system.</title>
        <authorList>
            <person name="Anantharaman K."/>
            <person name="Brown C.T."/>
            <person name="Hug L.A."/>
            <person name="Sharon I."/>
            <person name="Castelle C.J."/>
            <person name="Probst A.J."/>
            <person name="Thomas B.C."/>
            <person name="Singh A."/>
            <person name="Wilkins M.J."/>
            <person name="Karaoz U."/>
            <person name="Brodie E.L."/>
            <person name="Williams K.H."/>
            <person name="Hubbard S.S."/>
            <person name="Banfield J.F."/>
        </authorList>
    </citation>
    <scope>NUCLEOTIDE SEQUENCE [LARGE SCALE GENOMIC DNA]</scope>
</reference>
<evidence type="ECO:0000313" key="3">
    <source>
        <dbReference type="EMBL" id="OGF79231.1"/>
    </source>
</evidence>
<keyword evidence="2" id="KW-0472">Membrane</keyword>
<keyword evidence="1" id="KW-0488">Methylation</keyword>
<evidence type="ECO:0000256" key="2">
    <source>
        <dbReference type="SAM" id="Phobius"/>
    </source>
</evidence>
<dbReference type="InterPro" id="IPR045584">
    <property type="entry name" value="Pilin-like"/>
</dbReference>
<keyword evidence="2" id="KW-0812">Transmembrane</keyword>
<keyword evidence="2" id="KW-1133">Transmembrane helix</keyword>